<evidence type="ECO:0000313" key="3">
    <source>
        <dbReference type="Proteomes" id="UP001335648"/>
    </source>
</evidence>
<keyword evidence="3" id="KW-1185">Reference proteome</keyword>
<name>A0AAN8G438_9TELE</name>
<comment type="caution">
    <text evidence="2">The sequence shown here is derived from an EMBL/GenBank/DDBJ whole genome shotgun (WGS) entry which is preliminary data.</text>
</comment>
<sequence length="83" mass="9227">MSTYIGAPSAREVRESKAREASSHSRVFLILLPDAGPLSVKCRYAAPSFYLLTAQPDLTSLSLSVHLYEHNHISTISQQQLRN</sequence>
<organism evidence="2 3">
    <name type="scientific">Champsocephalus esox</name>
    <name type="common">pike icefish</name>
    <dbReference type="NCBI Taxonomy" id="159716"/>
    <lineage>
        <taxon>Eukaryota</taxon>
        <taxon>Metazoa</taxon>
        <taxon>Chordata</taxon>
        <taxon>Craniata</taxon>
        <taxon>Vertebrata</taxon>
        <taxon>Euteleostomi</taxon>
        <taxon>Actinopterygii</taxon>
        <taxon>Neopterygii</taxon>
        <taxon>Teleostei</taxon>
        <taxon>Neoteleostei</taxon>
        <taxon>Acanthomorphata</taxon>
        <taxon>Eupercaria</taxon>
        <taxon>Perciformes</taxon>
        <taxon>Notothenioidei</taxon>
        <taxon>Channichthyidae</taxon>
        <taxon>Champsocephalus</taxon>
    </lineage>
</organism>
<dbReference type="EMBL" id="JAULUE010002068">
    <property type="protein sequence ID" value="KAK5875527.1"/>
    <property type="molecule type" value="Genomic_DNA"/>
</dbReference>
<protein>
    <submittedName>
        <fullName evidence="2">Uncharacterized protein</fullName>
    </submittedName>
</protein>
<proteinExistence type="predicted"/>
<dbReference type="AlphaFoldDB" id="A0AAN8G438"/>
<reference evidence="2 3" key="1">
    <citation type="journal article" date="2023" name="Mol. Biol. Evol.">
        <title>Genomics of Secondarily Temperate Adaptation in the Only Non-Antarctic Icefish.</title>
        <authorList>
            <person name="Rivera-Colon A.G."/>
            <person name="Rayamajhi N."/>
            <person name="Minhas B.F."/>
            <person name="Madrigal G."/>
            <person name="Bilyk K.T."/>
            <person name="Yoon V."/>
            <person name="Hune M."/>
            <person name="Gregory S."/>
            <person name="Cheng C.H.C."/>
            <person name="Catchen J.M."/>
        </authorList>
    </citation>
    <scope>NUCLEOTIDE SEQUENCE [LARGE SCALE GENOMIC DNA]</scope>
    <source>
        <strain evidence="2">JC2023a</strain>
    </source>
</reference>
<dbReference type="Proteomes" id="UP001335648">
    <property type="component" value="Unassembled WGS sequence"/>
</dbReference>
<feature type="compositionally biased region" description="Basic and acidic residues" evidence="1">
    <location>
        <begin position="11"/>
        <end position="22"/>
    </location>
</feature>
<feature type="region of interest" description="Disordered" evidence="1">
    <location>
        <begin position="1"/>
        <end position="22"/>
    </location>
</feature>
<evidence type="ECO:0000256" key="1">
    <source>
        <dbReference type="SAM" id="MobiDB-lite"/>
    </source>
</evidence>
<evidence type="ECO:0000313" key="2">
    <source>
        <dbReference type="EMBL" id="KAK5875527.1"/>
    </source>
</evidence>
<gene>
    <name evidence="2" type="ORF">CesoFtcFv8_026601</name>
</gene>
<accession>A0AAN8G438</accession>